<sequence length="625" mass="70707">MRAHARLQRHDVELRGTSGIRLTTTSTTDSEVIVQETKRQPAPSTHYQPDRSEIRLLSIDLDEQSHELSCSLEAIPLADAHPFYALSYVWGDPKDTACITLDGERISVRNSLYTFLHGLYRSMFKPMKVWVDFLCINQDDINERNAQVAMMGQIYRSADSVYAWLGPPTTDSDLVFDFIAETKALRSAGTSYGRIYDAGFAAIEALLDILKRPYWSRLWIIQEIVLAKRLWLFYGSRFISWDDLEFALAGYKPKSRGLNRRSSISQYTQLMRYLKESREMRTAVSLSELVHKFRSAGCQDPRDKIYGLLSLANEQSTRTVRIDYAKPLLQILLETYDVWAAEWVLEQDRTPGDTTGPSAYTASLFCHQIGLLCPQTHIEELHNDANLRQQVTAKVMLKGTYYTSFDIWHIATVSSTPAKVKPVYGNLSSLADTDAYLVSEISYGSSDKYITYTNAVPHPGNSIIHIGSMILITDKDTSINATVIGRGVAFPSSPAYLLPDPHHFSKTTFLPDSTFELLGAPQRQTGRSLSSTHTNSTALMRMNAAVLVELLRAQDLERQTGTWSPYQFGLQHQILDACRACRLSLGPRRSNHARQEIRSRSCRCEWMGGSHPLSELMRKARYIET</sequence>
<feature type="domain" description="Heterokaryon incompatibility" evidence="1">
    <location>
        <begin position="83"/>
        <end position="223"/>
    </location>
</feature>
<dbReference type="PANTHER" id="PTHR24148">
    <property type="entry name" value="ANKYRIN REPEAT DOMAIN-CONTAINING PROTEIN 39 HOMOLOG-RELATED"/>
    <property type="match status" value="1"/>
</dbReference>
<dbReference type="Pfam" id="PF06985">
    <property type="entry name" value="HET"/>
    <property type="match status" value="1"/>
</dbReference>
<evidence type="ECO:0000313" key="3">
    <source>
        <dbReference type="Proteomes" id="UP001316803"/>
    </source>
</evidence>
<reference evidence="2 3" key="1">
    <citation type="submission" date="2022-12" db="EMBL/GenBank/DDBJ databases">
        <title>Genomic features and morphological characterization of a novel Knufia sp. strain isolated from spacecraft assembly facility.</title>
        <authorList>
            <person name="Teixeira M."/>
            <person name="Chander A.M."/>
            <person name="Stajich J.E."/>
            <person name="Venkateswaran K."/>
        </authorList>
    </citation>
    <scope>NUCLEOTIDE SEQUENCE [LARGE SCALE GENOMIC DNA]</scope>
    <source>
        <strain evidence="2 3">FJI-L2-BK-P2</strain>
    </source>
</reference>
<protein>
    <recommendedName>
        <fullName evidence="1">Heterokaryon incompatibility domain-containing protein</fullName>
    </recommendedName>
</protein>
<keyword evidence="3" id="KW-1185">Reference proteome</keyword>
<dbReference type="EMBL" id="JAKLMC020000042">
    <property type="protein sequence ID" value="KAK5948874.1"/>
    <property type="molecule type" value="Genomic_DNA"/>
</dbReference>
<dbReference type="InterPro" id="IPR010730">
    <property type="entry name" value="HET"/>
</dbReference>
<evidence type="ECO:0000259" key="1">
    <source>
        <dbReference type="Pfam" id="PF06985"/>
    </source>
</evidence>
<proteinExistence type="predicted"/>
<comment type="caution">
    <text evidence="2">The sequence shown here is derived from an EMBL/GenBank/DDBJ whole genome shotgun (WGS) entry which is preliminary data.</text>
</comment>
<dbReference type="PANTHER" id="PTHR24148:SF73">
    <property type="entry name" value="HET DOMAIN PROTEIN (AFU_ORTHOLOGUE AFUA_8G01020)"/>
    <property type="match status" value="1"/>
</dbReference>
<dbReference type="Proteomes" id="UP001316803">
    <property type="component" value="Unassembled WGS sequence"/>
</dbReference>
<name>A0AAN8I2K9_9EURO</name>
<dbReference type="InterPro" id="IPR052895">
    <property type="entry name" value="HetReg/Transcr_Mod"/>
</dbReference>
<organism evidence="2 3">
    <name type="scientific">Knufia fluminis</name>
    <dbReference type="NCBI Taxonomy" id="191047"/>
    <lineage>
        <taxon>Eukaryota</taxon>
        <taxon>Fungi</taxon>
        <taxon>Dikarya</taxon>
        <taxon>Ascomycota</taxon>
        <taxon>Pezizomycotina</taxon>
        <taxon>Eurotiomycetes</taxon>
        <taxon>Chaetothyriomycetidae</taxon>
        <taxon>Chaetothyriales</taxon>
        <taxon>Trichomeriaceae</taxon>
        <taxon>Knufia</taxon>
    </lineage>
</organism>
<evidence type="ECO:0000313" key="2">
    <source>
        <dbReference type="EMBL" id="KAK5948874.1"/>
    </source>
</evidence>
<accession>A0AAN8I2K9</accession>
<dbReference type="AlphaFoldDB" id="A0AAN8I2K9"/>
<gene>
    <name evidence="2" type="ORF">OHC33_010125</name>
</gene>